<organism evidence="2">
    <name type="scientific">Drosophila melanogaster</name>
    <name type="common">Fruit fly</name>
    <dbReference type="NCBI Taxonomy" id="7227"/>
    <lineage>
        <taxon>Eukaryota</taxon>
        <taxon>Metazoa</taxon>
        <taxon>Ecdysozoa</taxon>
        <taxon>Arthropoda</taxon>
        <taxon>Hexapoda</taxon>
        <taxon>Insecta</taxon>
        <taxon>Pterygota</taxon>
        <taxon>Neoptera</taxon>
        <taxon>Endopterygota</taxon>
        <taxon>Diptera</taxon>
        <taxon>Brachycera</taxon>
        <taxon>Muscomorpha</taxon>
        <taxon>Ephydroidea</taxon>
        <taxon>Drosophilidae</taxon>
        <taxon>Drosophila</taxon>
        <taxon>Sophophora</taxon>
    </lineage>
</organism>
<protein>
    <submittedName>
        <fullName evidence="2">HDC12270</fullName>
    </submittedName>
</protein>
<feature type="chain" id="PRO_5004274702" evidence="1">
    <location>
        <begin position="24"/>
        <end position="95"/>
    </location>
</feature>
<evidence type="ECO:0000256" key="1">
    <source>
        <dbReference type="SAM" id="SignalP"/>
    </source>
</evidence>
<name>Q6IKJ8_DROME</name>
<accession>Q6IKJ8</accession>
<feature type="signal peptide" evidence="1">
    <location>
        <begin position="1"/>
        <end position="23"/>
    </location>
</feature>
<reference evidence="2" key="1">
    <citation type="journal article" date="2003" name="Genome Biol.">
        <title>An integrated gene annotation and transcriptional profiling approach towards the full gene content of the Drosophila genome.</title>
        <authorList>
            <person name="Hild M."/>
            <person name="Beckmann B."/>
            <person name="Haas S.A."/>
            <person name="Koch B."/>
            <person name="Solovyev V."/>
            <person name="Busold C."/>
            <person name="Fellenberg K."/>
            <person name="Boutros M."/>
            <person name="Vingron M."/>
            <person name="Sauer F."/>
            <person name="Hoheisel J.D."/>
            <person name="Paro R."/>
        </authorList>
    </citation>
    <scope>NUCLEOTIDE SEQUENCE</scope>
</reference>
<sequence length="95" mass="9944">MARSTRLAILIKIICSISGRSAGCGCIISPTKVTVGSMRQSVRGANGKWQQISQSDDALSGIVGKSPVRKLVLAVCEPNAQGVRSFKGTTLVTLL</sequence>
<proteinExistence type="predicted"/>
<dbReference type="AlphaFoldDB" id="Q6IKJ8"/>
<evidence type="ECO:0000313" key="2">
    <source>
        <dbReference type="EMBL" id="DAA03874.1"/>
    </source>
</evidence>
<dbReference type="EMBL" id="BK002368">
    <property type="protein sequence ID" value="DAA03874.1"/>
    <property type="molecule type" value="Genomic_DNA"/>
</dbReference>
<gene>
    <name evidence="2" type="ORF">HDC12270</name>
</gene>
<keyword evidence="1" id="KW-0732">Signal</keyword>